<protein>
    <submittedName>
        <fullName evidence="7">Mechanosensitive ion channel</fullName>
    </submittedName>
</protein>
<keyword evidence="4 5" id="KW-0472">Membrane</keyword>
<dbReference type="Proteomes" id="UP000509594">
    <property type="component" value="Chromosome"/>
</dbReference>
<sequence>MKQLIIVFILLALTIAALFANSLYDIPYLRQIYFTLLWLTIIHFFFKVILERAITRGVGDAKTRYEISKILSILYVVALLLASIRIWIADPQVLLVSYGLVAAGVTVALQDLFKNFMGGLIIFVSGTYRVGDRIEVNSKFGDIIDIGILNTTLFELKEWVNADQPTGRITTIPNGFVLNTNINNYTKDNPFIWDEITVPITYDSDWKDAHERIINIVSKETRNVTVAAQNQISELSKKYYLADGIKGPALYLTMTDNWIELHIRYLTRARERRQLHDKLSRLILEDIQKDNRITIASATFDITVRNAD</sequence>
<dbReference type="Gene3D" id="1.10.287.1260">
    <property type="match status" value="1"/>
</dbReference>
<evidence type="ECO:0000256" key="5">
    <source>
        <dbReference type="SAM" id="Phobius"/>
    </source>
</evidence>
<keyword evidence="8" id="KW-1185">Reference proteome</keyword>
<proteinExistence type="predicted"/>
<dbReference type="AlphaFoldDB" id="A0A7D5IPM4"/>
<dbReference type="PANTHER" id="PTHR30566">
    <property type="entry name" value="YNAI-RELATED MECHANOSENSITIVE ION CHANNEL"/>
    <property type="match status" value="1"/>
</dbReference>
<evidence type="ECO:0000313" key="8">
    <source>
        <dbReference type="Proteomes" id="UP000509594"/>
    </source>
</evidence>
<feature type="transmembrane region" description="Helical" evidence="5">
    <location>
        <begin position="30"/>
        <end position="50"/>
    </location>
</feature>
<evidence type="ECO:0000313" key="7">
    <source>
        <dbReference type="EMBL" id="QLC50465.1"/>
    </source>
</evidence>
<dbReference type="GO" id="GO:0016020">
    <property type="term" value="C:membrane"/>
    <property type="evidence" value="ECO:0007669"/>
    <property type="project" value="UniProtKB-SubCell"/>
</dbReference>
<dbReference type="Gene3D" id="2.30.30.60">
    <property type="match status" value="1"/>
</dbReference>
<comment type="subcellular location">
    <subcellularLocation>
        <location evidence="1">Membrane</location>
    </subcellularLocation>
</comment>
<dbReference type="InterPro" id="IPR023408">
    <property type="entry name" value="MscS_beta-dom_sf"/>
</dbReference>
<evidence type="ECO:0000256" key="4">
    <source>
        <dbReference type="ARBA" id="ARBA00023136"/>
    </source>
</evidence>
<organism evidence="7 8">
    <name type="scientific">Methanolobus zinderi</name>
    <dbReference type="NCBI Taxonomy" id="536044"/>
    <lineage>
        <taxon>Archaea</taxon>
        <taxon>Methanobacteriati</taxon>
        <taxon>Methanobacteriota</taxon>
        <taxon>Stenosarchaea group</taxon>
        <taxon>Methanomicrobia</taxon>
        <taxon>Methanosarcinales</taxon>
        <taxon>Methanosarcinaceae</taxon>
        <taxon>Methanolobus</taxon>
    </lineage>
</organism>
<dbReference type="Pfam" id="PF00924">
    <property type="entry name" value="MS_channel_2nd"/>
    <property type="match status" value="1"/>
</dbReference>
<keyword evidence="3 5" id="KW-1133">Transmembrane helix</keyword>
<feature type="domain" description="Mechanosensitive ion channel MscS" evidence="6">
    <location>
        <begin position="111"/>
        <end position="187"/>
    </location>
</feature>
<name>A0A7D5IPM4_9EURY</name>
<dbReference type="SUPFAM" id="SSF50182">
    <property type="entry name" value="Sm-like ribonucleoproteins"/>
    <property type="match status" value="1"/>
</dbReference>
<dbReference type="KEGG" id="mzi:HWN40_09570"/>
<dbReference type="PANTHER" id="PTHR30566:SF5">
    <property type="entry name" value="MECHANOSENSITIVE ION CHANNEL PROTEIN 1, MITOCHONDRIAL-RELATED"/>
    <property type="match status" value="1"/>
</dbReference>
<dbReference type="RefSeq" id="WP_176965521.1">
    <property type="nucleotide sequence ID" value="NZ_CP058215.1"/>
</dbReference>
<dbReference type="GO" id="GO:0055085">
    <property type="term" value="P:transmembrane transport"/>
    <property type="evidence" value="ECO:0007669"/>
    <property type="project" value="InterPro"/>
</dbReference>
<dbReference type="EMBL" id="CP058215">
    <property type="protein sequence ID" value="QLC50465.1"/>
    <property type="molecule type" value="Genomic_DNA"/>
</dbReference>
<feature type="transmembrane region" description="Helical" evidence="5">
    <location>
        <begin position="70"/>
        <end position="88"/>
    </location>
</feature>
<evidence type="ECO:0000259" key="6">
    <source>
        <dbReference type="Pfam" id="PF00924"/>
    </source>
</evidence>
<evidence type="ECO:0000256" key="2">
    <source>
        <dbReference type="ARBA" id="ARBA00022692"/>
    </source>
</evidence>
<keyword evidence="2 5" id="KW-0812">Transmembrane</keyword>
<evidence type="ECO:0000256" key="1">
    <source>
        <dbReference type="ARBA" id="ARBA00004370"/>
    </source>
</evidence>
<dbReference type="GeneID" id="55821923"/>
<reference evidence="7 8" key="1">
    <citation type="submission" date="2020-06" db="EMBL/GenBank/DDBJ databases">
        <title>Methanolobus halotolerans sp. nov., isolated from a saline lake Tus in Siberia.</title>
        <authorList>
            <person name="Shen Y."/>
            <person name="Chen S.-C."/>
            <person name="Lai M.-C."/>
            <person name="Huang H.-H."/>
            <person name="Chiu H.-H."/>
            <person name="Tang S.-L."/>
            <person name="Rogozin D.Y."/>
            <person name="Degermendzhy A.G."/>
        </authorList>
    </citation>
    <scope>NUCLEOTIDE SEQUENCE [LARGE SCALE GENOMIC DNA]</scope>
    <source>
        <strain evidence="7 8">DSM 21339</strain>
    </source>
</reference>
<accession>A0A7D5IPM4</accession>
<evidence type="ECO:0000256" key="3">
    <source>
        <dbReference type="ARBA" id="ARBA00022989"/>
    </source>
</evidence>
<dbReference type="InterPro" id="IPR010920">
    <property type="entry name" value="LSM_dom_sf"/>
</dbReference>
<dbReference type="InterPro" id="IPR006685">
    <property type="entry name" value="MscS_channel_2nd"/>
</dbReference>
<gene>
    <name evidence="7" type="ORF">HWN40_09570</name>
</gene>
<dbReference type="OrthoDB" id="11475at2157"/>